<dbReference type="EMBL" id="OV696689">
    <property type="protein sequence ID" value="CAH1261621.1"/>
    <property type="molecule type" value="Genomic_DNA"/>
</dbReference>
<evidence type="ECO:0000256" key="1">
    <source>
        <dbReference type="SAM" id="MobiDB-lite"/>
    </source>
</evidence>
<proteinExistence type="predicted"/>
<accession>A0A8J9ZQE0</accession>
<reference evidence="2" key="1">
    <citation type="submission" date="2022-01" db="EMBL/GenBank/DDBJ databases">
        <authorList>
            <person name="Braso-Vives M."/>
        </authorList>
    </citation>
    <scope>NUCLEOTIDE SEQUENCE</scope>
</reference>
<dbReference type="AlphaFoldDB" id="A0A8J9ZQE0"/>
<gene>
    <name evidence="2" type="primary">Hypp2408</name>
    <name evidence="2" type="ORF">BLAG_LOCUS16987</name>
</gene>
<feature type="region of interest" description="Disordered" evidence="1">
    <location>
        <begin position="32"/>
        <end position="52"/>
    </location>
</feature>
<keyword evidence="3" id="KW-1185">Reference proteome</keyword>
<protein>
    <submittedName>
        <fullName evidence="2">Hypp2408 protein</fullName>
    </submittedName>
</protein>
<organism evidence="2 3">
    <name type="scientific">Branchiostoma lanceolatum</name>
    <name type="common">Common lancelet</name>
    <name type="synonym">Amphioxus lanceolatum</name>
    <dbReference type="NCBI Taxonomy" id="7740"/>
    <lineage>
        <taxon>Eukaryota</taxon>
        <taxon>Metazoa</taxon>
        <taxon>Chordata</taxon>
        <taxon>Cephalochordata</taxon>
        <taxon>Leptocardii</taxon>
        <taxon>Amphioxiformes</taxon>
        <taxon>Branchiostomatidae</taxon>
        <taxon>Branchiostoma</taxon>
    </lineage>
</organism>
<dbReference type="Proteomes" id="UP000838412">
    <property type="component" value="Chromosome 4"/>
</dbReference>
<name>A0A8J9ZQE0_BRALA</name>
<evidence type="ECO:0000313" key="2">
    <source>
        <dbReference type="EMBL" id="CAH1261621.1"/>
    </source>
</evidence>
<sequence length="72" mass="7818">MWRQKGKSKPPLVDLAATSDLDQLISSHMTEPVKMSGNTFDPPASDSRNNTPGAVQEMLYKVLVIGEFGVGK</sequence>
<evidence type="ECO:0000313" key="3">
    <source>
        <dbReference type="Proteomes" id="UP000838412"/>
    </source>
</evidence>